<dbReference type="SUPFAM" id="SSF81321">
    <property type="entry name" value="Family A G protein-coupled receptor-like"/>
    <property type="match status" value="1"/>
</dbReference>
<evidence type="ECO:0000313" key="5">
    <source>
        <dbReference type="Proteomes" id="UP000663877"/>
    </source>
</evidence>
<feature type="transmembrane region" description="Helical" evidence="1">
    <location>
        <begin position="66"/>
        <end position="85"/>
    </location>
</feature>
<proteinExistence type="predicted"/>
<dbReference type="OrthoDB" id="10391668at2759"/>
<evidence type="ECO:0000313" key="3">
    <source>
        <dbReference type="EMBL" id="CAF1435384.1"/>
    </source>
</evidence>
<keyword evidence="1" id="KW-0472">Membrane</keyword>
<reference evidence="3" key="1">
    <citation type="submission" date="2021-02" db="EMBL/GenBank/DDBJ databases">
        <authorList>
            <person name="Nowell W R."/>
        </authorList>
    </citation>
    <scope>NUCLEOTIDE SEQUENCE</scope>
</reference>
<accession>A0A815NBK1</accession>
<keyword evidence="1" id="KW-1133">Transmembrane helix</keyword>
<dbReference type="Proteomes" id="UP000663877">
    <property type="component" value="Unassembled WGS sequence"/>
</dbReference>
<dbReference type="AlphaFoldDB" id="A0A815NBK1"/>
<evidence type="ECO:0000256" key="1">
    <source>
        <dbReference type="SAM" id="Phobius"/>
    </source>
</evidence>
<gene>
    <name evidence="3" type="ORF">BJG266_LOCUS39585</name>
    <name evidence="2" type="ORF">QVE165_LOCUS37950</name>
</gene>
<keyword evidence="1" id="KW-0812">Transmembrane</keyword>
<keyword evidence="4" id="KW-1185">Reference proteome</keyword>
<organism evidence="3 5">
    <name type="scientific">Adineta steineri</name>
    <dbReference type="NCBI Taxonomy" id="433720"/>
    <lineage>
        <taxon>Eukaryota</taxon>
        <taxon>Metazoa</taxon>
        <taxon>Spiralia</taxon>
        <taxon>Gnathifera</taxon>
        <taxon>Rotifera</taxon>
        <taxon>Eurotatoria</taxon>
        <taxon>Bdelloidea</taxon>
        <taxon>Adinetida</taxon>
        <taxon>Adinetidae</taxon>
        <taxon>Adineta</taxon>
    </lineage>
</organism>
<comment type="caution">
    <text evidence="3">The sequence shown here is derived from an EMBL/GenBank/DDBJ whole genome shotgun (WGS) entry which is preliminary data.</text>
</comment>
<evidence type="ECO:0000313" key="4">
    <source>
        <dbReference type="Proteomes" id="UP000663832"/>
    </source>
</evidence>
<feature type="transmembrane region" description="Helical" evidence="1">
    <location>
        <begin position="25"/>
        <end position="46"/>
    </location>
</feature>
<evidence type="ECO:0000313" key="2">
    <source>
        <dbReference type="EMBL" id="CAF1416957.1"/>
    </source>
</evidence>
<sequence>MLSVNSTNANKQQTMQETWKRTKKLFMQFLPLTVLFAVTDLPWAIRQALRSIFPDFLNGISAELEVFLAYLTVLYQLLIVFTIFLNQQELRSKFRQLIKKMWMKVRRRIFGMNAVEPLARAATVGTASYFH</sequence>
<name>A0A815NBK1_9BILA</name>
<dbReference type="Proteomes" id="UP000663832">
    <property type="component" value="Unassembled WGS sequence"/>
</dbReference>
<dbReference type="EMBL" id="CAJNOI010001733">
    <property type="protein sequence ID" value="CAF1435384.1"/>
    <property type="molecule type" value="Genomic_DNA"/>
</dbReference>
<protein>
    <submittedName>
        <fullName evidence="3">Uncharacterized protein</fullName>
    </submittedName>
</protein>
<dbReference type="EMBL" id="CAJNOM010000401">
    <property type="protein sequence ID" value="CAF1416957.1"/>
    <property type="molecule type" value="Genomic_DNA"/>
</dbReference>